<sequence length="276" mass="32959">MPEQDEIEKLLEEQHPLPIVRRVQKKKISVTNLFLLNEFPQKVRVKIIASYSRWIKFEEKAPDQLSFDTIRPFISRPRQETLLQLKEFSEKDPELFGLTFFSQFIHPANIDNPDHALGKKPRRISSYYSAVDRVEFKQSALHLYIFIKHWVQERQKKSGIKLPEEYTKIEQILGEYIHQKMVIVAVIKLLDYYYGSGLEEHMKPNDNFERDLQWTFYTNYIARGNTLRFLKELYRRYQFVPLKNPEPSEMELKSPCYTPLPKYSPLFHPLTNVVMS</sequence>
<gene>
    <name evidence="1" type="ORF">H8E19_08405</name>
</gene>
<accession>A0A8J6T8B9</accession>
<dbReference type="Proteomes" id="UP000650524">
    <property type="component" value="Unassembled WGS sequence"/>
</dbReference>
<evidence type="ECO:0000313" key="1">
    <source>
        <dbReference type="EMBL" id="MBC8177413.1"/>
    </source>
</evidence>
<reference evidence="1 2" key="1">
    <citation type="submission" date="2020-08" db="EMBL/GenBank/DDBJ databases">
        <title>Bridging the membrane lipid divide: bacteria of the FCB group superphylum have the potential to synthesize archaeal ether lipids.</title>
        <authorList>
            <person name="Villanueva L."/>
            <person name="Von Meijenfeldt F.A.B."/>
            <person name="Westbye A.B."/>
            <person name="Yadav S."/>
            <person name="Hopmans E.C."/>
            <person name="Dutilh B.E."/>
            <person name="Sinninghe Damste J.S."/>
        </authorList>
    </citation>
    <scope>NUCLEOTIDE SEQUENCE [LARGE SCALE GENOMIC DNA]</scope>
    <source>
        <strain evidence="1">NIOZ-UU27</strain>
    </source>
</reference>
<name>A0A8J6T8B9_9DELT</name>
<dbReference type="AlphaFoldDB" id="A0A8J6T8B9"/>
<evidence type="ECO:0000313" key="2">
    <source>
        <dbReference type="Proteomes" id="UP000650524"/>
    </source>
</evidence>
<dbReference type="EMBL" id="JACNJD010000207">
    <property type="protein sequence ID" value="MBC8177413.1"/>
    <property type="molecule type" value="Genomic_DNA"/>
</dbReference>
<proteinExistence type="predicted"/>
<comment type="caution">
    <text evidence="1">The sequence shown here is derived from an EMBL/GenBank/DDBJ whole genome shotgun (WGS) entry which is preliminary data.</text>
</comment>
<protein>
    <submittedName>
        <fullName evidence="1">Uncharacterized protein</fullName>
    </submittedName>
</protein>
<organism evidence="1 2">
    <name type="scientific">Candidatus Desulfacyla euxinica</name>
    <dbReference type="NCBI Taxonomy" id="2841693"/>
    <lineage>
        <taxon>Bacteria</taxon>
        <taxon>Deltaproteobacteria</taxon>
        <taxon>Candidatus Desulfacyla</taxon>
    </lineage>
</organism>